<feature type="region of interest" description="Disordered" evidence="9">
    <location>
        <begin position="223"/>
        <end position="333"/>
    </location>
</feature>
<dbReference type="InterPro" id="IPR001005">
    <property type="entry name" value="SANT/Myb"/>
</dbReference>
<comment type="subcellular location">
    <subcellularLocation>
        <location evidence="1">Nucleus</location>
    </subcellularLocation>
</comment>
<evidence type="ECO:0000256" key="8">
    <source>
        <dbReference type="ARBA" id="ARBA00029670"/>
    </source>
</evidence>
<dbReference type="GO" id="GO:0006325">
    <property type="term" value="P:chromatin organization"/>
    <property type="evidence" value="ECO:0007669"/>
    <property type="project" value="UniProtKB-KW"/>
</dbReference>
<dbReference type="Pfam" id="PF13921">
    <property type="entry name" value="Myb_DNA-bind_6"/>
    <property type="match status" value="1"/>
</dbReference>
<evidence type="ECO:0000256" key="2">
    <source>
        <dbReference type="ARBA" id="ARBA00008913"/>
    </source>
</evidence>
<feature type="region of interest" description="Disordered" evidence="9">
    <location>
        <begin position="153"/>
        <end position="183"/>
    </location>
</feature>
<feature type="region of interest" description="Disordered" evidence="9">
    <location>
        <begin position="461"/>
        <end position="480"/>
    </location>
</feature>
<keyword evidence="4" id="KW-0156">Chromatin regulator</keyword>
<keyword evidence="6" id="KW-0539">Nucleus</keyword>
<evidence type="ECO:0000259" key="10">
    <source>
        <dbReference type="PROSITE" id="PS50090"/>
    </source>
</evidence>
<dbReference type="PANTHER" id="PTHR46459:SF1">
    <property type="entry name" value="E1A-BINDING PROTEIN P400"/>
    <property type="match status" value="1"/>
</dbReference>
<dbReference type="Pfam" id="PF07529">
    <property type="entry name" value="HSA"/>
    <property type="match status" value="1"/>
</dbReference>
<name>A0A0C2YHJ9_HEBCY</name>
<dbReference type="GO" id="GO:0003682">
    <property type="term" value="F:chromatin binding"/>
    <property type="evidence" value="ECO:0007669"/>
    <property type="project" value="TreeGrafter"/>
</dbReference>
<feature type="region of interest" description="Disordered" evidence="9">
    <location>
        <begin position="701"/>
        <end position="764"/>
    </location>
</feature>
<feature type="region of interest" description="Disordered" evidence="9">
    <location>
        <begin position="1057"/>
        <end position="1084"/>
    </location>
</feature>
<dbReference type="EMBL" id="KN831768">
    <property type="protein sequence ID" value="KIM49253.1"/>
    <property type="molecule type" value="Genomic_DNA"/>
</dbReference>
<evidence type="ECO:0000313" key="12">
    <source>
        <dbReference type="EMBL" id="KIM49253.1"/>
    </source>
</evidence>
<dbReference type="CDD" id="cd00167">
    <property type="entry name" value="SANT"/>
    <property type="match status" value="1"/>
</dbReference>
<feature type="compositionally biased region" description="Low complexity" evidence="9">
    <location>
        <begin position="91"/>
        <end position="103"/>
    </location>
</feature>
<protein>
    <recommendedName>
        <fullName evidence="8">Vacuolar import and degradation protein 21</fullName>
    </recommendedName>
</protein>
<gene>
    <name evidence="12" type="ORF">M413DRAFT_438426</name>
</gene>
<dbReference type="PANTHER" id="PTHR46459">
    <property type="entry name" value="E1A-BINDING PROTEIN P400-RELATED"/>
    <property type="match status" value="1"/>
</dbReference>
<evidence type="ECO:0000259" key="11">
    <source>
        <dbReference type="PROSITE" id="PS51204"/>
    </source>
</evidence>
<dbReference type="Proteomes" id="UP000053424">
    <property type="component" value="Unassembled WGS sequence"/>
</dbReference>
<dbReference type="GO" id="GO:0035267">
    <property type="term" value="C:NuA4 histone acetyltransferase complex"/>
    <property type="evidence" value="ECO:0007669"/>
    <property type="project" value="UniProtKB-ARBA"/>
</dbReference>
<dbReference type="InterPro" id="IPR014012">
    <property type="entry name" value="HSA_dom"/>
</dbReference>
<keyword evidence="3" id="KW-0227">DNA damage</keyword>
<dbReference type="SMART" id="SM00717">
    <property type="entry name" value="SANT"/>
    <property type="match status" value="1"/>
</dbReference>
<dbReference type="SUPFAM" id="SSF46689">
    <property type="entry name" value="Homeodomain-like"/>
    <property type="match status" value="1"/>
</dbReference>
<evidence type="ECO:0000256" key="4">
    <source>
        <dbReference type="ARBA" id="ARBA00022853"/>
    </source>
</evidence>
<keyword evidence="13" id="KW-1185">Reference proteome</keyword>
<dbReference type="HOGENOM" id="CLU_006074_0_0_1"/>
<feature type="compositionally biased region" description="Polar residues" evidence="9">
    <location>
        <begin position="628"/>
        <end position="638"/>
    </location>
</feature>
<dbReference type="GO" id="GO:0006281">
    <property type="term" value="P:DNA repair"/>
    <property type="evidence" value="ECO:0007669"/>
    <property type="project" value="UniProtKB-KW"/>
</dbReference>
<organism evidence="12 13">
    <name type="scientific">Hebeloma cylindrosporum</name>
    <dbReference type="NCBI Taxonomy" id="76867"/>
    <lineage>
        <taxon>Eukaryota</taxon>
        <taxon>Fungi</taxon>
        <taxon>Dikarya</taxon>
        <taxon>Basidiomycota</taxon>
        <taxon>Agaricomycotina</taxon>
        <taxon>Agaricomycetes</taxon>
        <taxon>Agaricomycetidae</taxon>
        <taxon>Agaricales</taxon>
        <taxon>Agaricineae</taxon>
        <taxon>Hymenogastraceae</taxon>
        <taxon>Hebeloma</taxon>
    </lineage>
</organism>
<dbReference type="STRING" id="686832.A0A0C2YHJ9"/>
<evidence type="ECO:0000256" key="9">
    <source>
        <dbReference type="SAM" id="MobiDB-lite"/>
    </source>
</evidence>
<proteinExistence type="inferred from homology"/>
<keyword evidence="5" id="KW-0234">DNA repair</keyword>
<feature type="compositionally biased region" description="Low complexity" evidence="9">
    <location>
        <begin position="1063"/>
        <end position="1075"/>
    </location>
</feature>
<dbReference type="SMART" id="SM00573">
    <property type="entry name" value="HSA"/>
    <property type="match status" value="1"/>
</dbReference>
<feature type="compositionally biased region" description="Basic and acidic residues" evidence="9">
    <location>
        <begin position="822"/>
        <end position="843"/>
    </location>
</feature>
<feature type="domain" description="HSA" evidence="11">
    <location>
        <begin position="545"/>
        <end position="630"/>
    </location>
</feature>
<evidence type="ECO:0000313" key="13">
    <source>
        <dbReference type="Proteomes" id="UP000053424"/>
    </source>
</evidence>
<feature type="compositionally biased region" description="Low complexity" evidence="9">
    <location>
        <begin position="1134"/>
        <end position="1174"/>
    </location>
</feature>
<dbReference type="PROSITE" id="PS50090">
    <property type="entry name" value="MYB_LIKE"/>
    <property type="match status" value="1"/>
</dbReference>
<evidence type="ECO:0000256" key="7">
    <source>
        <dbReference type="ARBA" id="ARBA00025178"/>
    </source>
</evidence>
<dbReference type="PROSITE" id="PS51204">
    <property type="entry name" value="HSA"/>
    <property type="match status" value="1"/>
</dbReference>
<comment type="similarity">
    <text evidence="2">Belongs to the EAF1 family.</text>
</comment>
<feature type="domain" description="Myb-like" evidence="10">
    <location>
        <begin position="929"/>
        <end position="988"/>
    </location>
</feature>
<sequence length="1301" mass="144520">MPQTSNDPRIQERLLQLNGIVARRNEFLSELFRMVRSGRDATSSLIPNDEDEYGLETFLQRFDFVKDSDRGSITNFKETEIPFLALEETHPSFVSPPTTTSSSLADGKQATSTRTTRSRSRVAEAVKSPSPIVEKPLTAALYETRPLRKVEYLLPSAPKPSSPSTRTTDVEQLDEDDDELDLIGPSTSFIHREQLSPRRITAIPSTNVNHGLISTGEVTVLEQEPSHTISTPEGLLKGAPPVSPPVESSIEEEQEGHADMGIEGTKKRTTPQHPNDVSEKESDKRMEVDEEPEVAQGQNIEPTSDEEMDVDKETTTDAANSLRIRPPNELVPSPTVVNFEEGVSGTALQQPVLDMAEAPPLGQVTKKEIQSDTVSNPHESGPPVAEVLKPPKYTPIHFPLPPTIQEAILIPAPTISEEETVFNLDFEPEIARSSPIPTIIENRQQYDLKYTLPPLGVLPPDFTRKVKPRRKKDGKREKDDAVPMGLTRWGATIMANPLWKRVAKATKCLNTREWGVAMSELRLIRTLERIDALKDGGRWAFRQPKKQRGVGGLLKTHWDYLLDEMKWMRVDFREERRWKMTLAYHLSTAILEWHLAKTSEERQRAGICVKWKAHTTKDHIDEDPMEVDTSQPNSTSAGHPNMELLGVNYGSDEEDEEELDKEQHTVIDALEPAAIIEDALNDNTEGGLKNEDVDDNSALHLIHPKLDPGDRQTSAPVAETDHAHPQVADSRSGLKSDSNDPMLGDPKSSSQSTNGDADPPVAEAPKFNLAPLRERLAYAGDDQLFVNLDDIQRFDPVNLNTLFPDLQPYGLLDVPVLGGASDGKKKAEKRSDKDDPNKRVEDTSYTRLYPVGRFMFNKPTLIGPLQPAKRWKEGGWLPMEQTPVLPGESDNGTRVMEDSASELFDGRTNTSASNFAFQLHSASVKDKDSRKKSEKLWSSSDDSLLKALVERYSTNWPLISECFNSSRVTTVTDKRTAIDCFERWKERFGSERKAIVAETAHASEDVITPTSSNQMTTRGVKRLASASVSSPSTAFTSDARKRLRHASLSDAVRRAAKKRADAAQKAQAMQRKSSSVVHETHNQFSKLPRLAPAELSRLKAEKDLKNTQDLAMARKIQEEQIRQNMLQRDQTQRAGAGLPAVQPQAAQQQQQQQQQGPGSQAQPPQQPQAQQLAQQQMAQLQQLQQQQQQQRQDQNQRPNVAATVANRPTRPTGAPNSRPVNSQTQILQQARALQIPVQLQAGGQTNLPQGLLQGQGAGTNSGNSFYGLPPNVTQEQVEIFRAQLLTAQAQQQQGSQPGFGT</sequence>
<evidence type="ECO:0000256" key="3">
    <source>
        <dbReference type="ARBA" id="ARBA00022763"/>
    </source>
</evidence>
<comment type="function">
    <text evidence="7">Component of the NuA4 histone acetyltransferase complex which is involved in transcriptional activation of selected genes principally by acetylation of nucleosomal histone H4 and H2A. The NuA4 complex is also involved in DNA repair.</text>
</comment>
<reference evidence="12 13" key="1">
    <citation type="submission" date="2014-04" db="EMBL/GenBank/DDBJ databases">
        <authorList>
            <consortium name="DOE Joint Genome Institute"/>
            <person name="Kuo A."/>
            <person name="Gay G."/>
            <person name="Dore J."/>
            <person name="Kohler A."/>
            <person name="Nagy L.G."/>
            <person name="Floudas D."/>
            <person name="Copeland A."/>
            <person name="Barry K.W."/>
            <person name="Cichocki N."/>
            <person name="Veneault-Fourrey C."/>
            <person name="LaButti K."/>
            <person name="Lindquist E.A."/>
            <person name="Lipzen A."/>
            <person name="Lundell T."/>
            <person name="Morin E."/>
            <person name="Murat C."/>
            <person name="Sun H."/>
            <person name="Tunlid A."/>
            <person name="Henrissat B."/>
            <person name="Grigoriev I.V."/>
            <person name="Hibbett D.S."/>
            <person name="Martin F."/>
            <person name="Nordberg H.P."/>
            <person name="Cantor M.N."/>
            <person name="Hua S.X."/>
        </authorList>
    </citation>
    <scope>NUCLEOTIDE SEQUENCE [LARGE SCALE GENOMIC DNA]</scope>
    <source>
        <strain evidence="13">h7</strain>
    </source>
</reference>
<feature type="compositionally biased region" description="Basic and acidic residues" evidence="9">
    <location>
        <begin position="276"/>
        <end position="287"/>
    </location>
</feature>
<feature type="compositionally biased region" description="Basic and acidic residues" evidence="9">
    <location>
        <begin position="255"/>
        <end position="266"/>
    </location>
</feature>
<dbReference type="Gene3D" id="1.10.10.60">
    <property type="entry name" value="Homeodomain-like"/>
    <property type="match status" value="1"/>
</dbReference>
<feature type="region of interest" description="Disordered" evidence="9">
    <location>
        <begin position="91"/>
        <end position="127"/>
    </location>
</feature>
<feature type="region of interest" description="Disordered" evidence="9">
    <location>
        <begin position="819"/>
        <end position="843"/>
    </location>
</feature>
<feature type="region of interest" description="Disordered" evidence="9">
    <location>
        <begin position="1126"/>
        <end position="1174"/>
    </location>
</feature>
<evidence type="ECO:0000256" key="6">
    <source>
        <dbReference type="ARBA" id="ARBA00023242"/>
    </source>
</evidence>
<evidence type="ECO:0000256" key="1">
    <source>
        <dbReference type="ARBA" id="ARBA00004123"/>
    </source>
</evidence>
<dbReference type="InterPro" id="IPR009057">
    <property type="entry name" value="Homeodomain-like_sf"/>
</dbReference>
<dbReference type="GO" id="GO:0005634">
    <property type="term" value="C:nucleus"/>
    <property type="evidence" value="ECO:0007669"/>
    <property type="project" value="UniProtKB-SubCell"/>
</dbReference>
<dbReference type="OrthoDB" id="5364245at2759"/>
<accession>A0A0C2YHJ9</accession>
<feature type="region of interest" description="Disordered" evidence="9">
    <location>
        <begin position="620"/>
        <end position="662"/>
    </location>
</feature>
<evidence type="ECO:0000256" key="5">
    <source>
        <dbReference type="ARBA" id="ARBA00023204"/>
    </source>
</evidence>
<feature type="compositionally biased region" description="Acidic residues" evidence="9">
    <location>
        <begin position="171"/>
        <end position="181"/>
    </location>
</feature>
<feature type="compositionally biased region" description="Acidic residues" evidence="9">
    <location>
        <begin position="651"/>
        <end position="660"/>
    </location>
</feature>
<reference evidence="13" key="2">
    <citation type="submission" date="2015-01" db="EMBL/GenBank/DDBJ databases">
        <title>Evolutionary Origins and Diversification of the Mycorrhizal Mutualists.</title>
        <authorList>
            <consortium name="DOE Joint Genome Institute"/>
            <consortium name="Mycorrhizal Genomics Consortium"/>
            <person name="Kohler A."/>
            <person name="Kuo A."/>
            <person name="Nagy L.G."/>
            <person name="Floudas D."/>
            <person name="Copeland A."/>
            <person name="Barry K.W."/>
            <person name="Cichocki N."/>
            <person name="Veneault-Fourrey C."/>
            <person name="LaButti K."/>
            <person name="Lindquist E.A."/>
            <person name="Lipzen A."/>
            <person name="Lundell T."/>
            <person name="Morin E."/>
            <person name="Murat C."/>
            <person name="Riley R."/>
            <person name="Ohm R."/>
            <person name="Sun H."/>
            <person name="Tunlid A."/>
            <person name="Henrissat B."/>
            <person name="Grigoriev I.V."/>
            <person name="Hibbett D.S."/>
            <person name="Martin F."/>
        </authorList>
    </citation>
    <scope>NUCLEOTIDE SEQUENCE [LARGE SCALE GENOMIC DNA]</scope>
    <source>
        <strain evidence="13">h7</strain>
    </source>
</reference>